<protein>
    <submittedName>
        <fullName evidence="1">Uncharacterized protein</fullName>
    </submittedName>
</protein>
<proteinExistence type="predicted"/>
<dbReference type="PATRIC" id="fig|571915.4.peg.735"/>
<dbReference type="AlphaFoldDB" id="A0A0G3GWV2"/>
<keyword evidence="2" id="KW-1185">Reference proteome</keyword>
<dbReference type="RefSeq" id="WP_047261334.1">
    <property type="nucleotide sequence ID" value="NZ_CP011542.1"/>
</dbReference>
<gene>
    <name evidence="1" type="ORF">CMUST_03455</name>
</gene>
<name>A0A0G3GWV2_9CORY</name>
<organism evidence="1 2">
    <name type="scientific">Corynebacterium mustelae</name>
    <dbReference type="NCBI Taxonomy" id="571915"/>
    <lineage>
        <taxon>Bacteria</taxon>
        <taxon>Bacillati</taxon>
        <taxon>Actinomycetota</taxon>
        <taxon>Actinomycetes</taxon>
        <taxon>Mycobacteriales</taxon>
        <taxon>Corynebacteriaceae</taxon>
        <taxon>Corynebacterium</taxon>
    </lineage>
</organism>
<accession>A0A0G3GWV2</accession>
<reference evidence="2" key="2">
    <citation type="submission" date="2015-05" db="EMBL/GenBank/DDBJ databases">
        <title>Complete genome sequence of Corynebacterium mustelae DSM 45274, isolated from various tissues of a male ferret with lethal sepsis.</title>
        <authorList>
            <person name="Ruckert C."/>
            <person name="Albersmeier A."/>
            <person name="Winkler A."/>
            <person name="Tauch A."/>
        </authorList>
    </citation>
    <scope>NUCLEOTIDE SEQUENCE [LARGE SCALE GENOMIC DNA]</scope>
    <source>
        <strain evidence="2">DSM 45274</strain>
    </source>
</reference>
<dbReference type="STRING" id="571915.CMUST_03455"/>
<sequence length="400" mass="43946">MFDKLLGMFGKKPSDATAMVQNVAAKAGISNYSEEEIDRIVAQRCEERAQELQEMIDSGEGFHVGHLAIAVVNLEMKKLRHTFELSPELASARFSQIVQDAVAKYRKAPHTVLEPAGTHMADVTYVNIMGSFGDGLIQLRREGPKIIADALTEIVRQVGRPNDPLAAAIIDGTYNDALWEKHAEIAQRQPEDESAGFDEDMVFTGQEEEFQAYTQMFASVDTSAPELQPIAGITLHDYVAASALMHGGTSANTIAERLGVERPQWDEAAAGWLQRITDYPMSVGMQYTTLMHEPHPVLSGDGAGGTMSGSNAEKLNSDRDFFCEVYAAMLAVGEFGEDADGYVQEHYGVTMAEASAAGTRWMSDPRHMTQVMSIVQRRQEEITENLRKEFGGGIADDIEF</sequence>
<dbReference type="KEGG" id="cmv:CMUST_03455"/>
<evidence type="ECO:0000313" key="1">
    <source>
        <dbReference type="EMBL" id="AKK05035.1"/>
    </source>
</evidence>
<dbReference type="EMBL" id="CP011542">
    <property type="protein sequence ID" value="AKK05035.1"/>
    <property type="molecule type" value="Genomic_DNA"/>
</dbReference>
<dbReference type="OrthoDB" id="8662267at2"/>
<reference evidence="1 2" key="1">
    <citation type="journal article" date="2015" name="Genome Announc.">
        <title>Complete Genome Sequence of the Type Strain Corynebacterium mustelae DSM 45274, Isolated from Various Tissues of a Male Ferret with Lethal Sepsis.</title>
        <authorList>
            <person name="Ruckert C."/>
            <person name="Eimer J."/>
            <person name="Winkler A."/>
            <person name="Tauch A."/>
        </authorList>
    </citation>
    <scope>NUCLEOTIDE SEQUENCE [LARGE SCALE GENOMIC DNA]</scope>
    <source>
        <strain evidence="1 2">DSM 45274</strain>
    </source>
</reference>
<evidence type="ECO:0000313" key="2">
    <source>
        <dbReference type="Proteomes" id="UP000035199"/>
    </source>
</evidence>
<dbReference type="InterPro" id="IPR046728">
    <property type="entry name" value="DUF6620"/>
</dbReference>
<dbReference type="Pfam" id="PF20325">
    <property type="entry name" value="DUF6620"/>
    <property type="match status" value="1"/>
</dbReference>
<dbReference type="Proteomes" id="UP000035199">
    <property type="component" value="Chromosome"/>
</dbReference>